<name>A0A284RC20_ARMOS</name>
<dbReference type="CDD" id="cd12148">
    <property type="entry name" value="fungal_TF_MHR"/>
    <property type="match status" value="1"/>
</dbReference>
<evidence type="ECO:0000313" key="1">
    <source>
        <dbReference type="EMBL" id="SJL06316.1"/>
    </source>
</evidence>
<organism evidence="1 2">
    <name type="scientific">Armillaria ostoyae</name>
    <name type="common">Armillaria root rot fungus</name>
    <dbReference type="NCBI Taxonomy" id="47428"/>
    <lineage>
        <taxon>Eukaryota</taxon>
        <taxon>Fungi</taxon>
        <taxon>Dikarya</taxon>
        <taxon>Basidiomycota</taxon>
        <taxon>Agaricomycotina</taxon>
        <taxon>Agaricomycetes</taxon>
        <taxon>Agaricomycetidae</taxon>
        <taxon>Agaricales</taxon>
        <taxon>Marasmiineae</taxon>
        <taxon>Physalacriaceae</taxon>
        <taxon>Armillaria</taxon>
    </lineage>
</organism>
<dbReference type="Proteomes" id="UP000219338">
    <property type="component" value="Unassembled WGS sequence"/>
</dbReference>
<keyword evidence="2" id="KW-1185">Reference proteome</keyword>
<dbReference type="EMBL" id="FUEG01000007">
    <property type="protein sequence ID" value="SJL06316.1"/>
    <property type="molecule type" value="Genomic_DNA"/>
</dbReference>
<sequence length="68" mass="7736">MLEDWVECLPPKVKYTANDAGSLKMLTLCLITFFEYYSATINLHRPFIPYPKEVHPTSEASLTKCGLV</sequence>
<protein>
    <submittedName>
        <fullName evidence="1">Uncharacterized protein</fullName>
    </submittedName>
</protein>
<dbReference type="OrthoDB" id="3364175at2759"/>
<gene>
    <name evidence="1" type="ORF">ARMOST_09652</name>
</gene>
<dbReference type="AlphaFoldDB" id="A0A284RC20"/>
<accession>A0A284RC20</accession>
<dbReference type="STRING" id="47428.A0A284RC20"/>
<evidence type="ECO:0000313" key="2">
    <source>
        <dbReference type="Proteomes" id="UP000219338"/>
    </source>
</evidence>
<reference evidence="2" key="1">
    <citation type="journal article" date="2017" name="Nat. Ecol. Evol.">
        <title>Genome expansion and lineage-specific genetic innovations in the forest pathogenic fungi Armillaria.</title>
        <authorList>
            <person name="Sipos G."/>
            <person name="Prasanna A.N."/>
            <person name="Walter M.C."/>
            <person name="O'Connor E."/>
            <person name="Balint B."/>
            <person name="Krizsan K."/>
            <person name="Kiss B."/>
            <person name="Hess J."/>
            <person name="Varga T."/>
            <person name="Slot J."/>
            <person name="Riley R."/>
            <person name="Boka B."/>
            <person name="Rigling D."/>
            <person name="Barry K."/>
            <person name="Lee J."/>
            <person name="Mihaltcheva S."/>
            <person name="LaButti K."/>
            <person name="Lipzen A."/>
            <person name="Waldron R."/>
            <person name="Moloney N.M."/>
            <person name="Sperisen C."/>
            <person name="Kredics L."/>
            <person name="Vagvoelgyi C."/>
            <person name="Patrignani A."/>
            <person name="Fitzpatrick D."/>
            <person name="Nagy I."/>
            <person name="Doyle S."/>
            <person name="Anderson J.B."/>
            <person name="Grigoriev I.V."/>
            <person name="Gueldener U."/>
            <person name="Muensterkoetter M."/>
            <person name="Nagy L.G."/>
        </authorList>
    </citation>
    <scope>NUCLEOTIDE SEQUENCE [LARGE SCALE GENOMIC DNA]</scope>
    <source>
        <strain evidence="2">C18/9</strain>
    </source>
</reference>
<proteinExistence type="predicted"/>